<feature type="non-terminal residue" evidence="2">
    <location>
        <position position="157"/>
    </location>
</feature>
<name>A0ABT1QNK1_9NOCA</name>
<protein>
    <submittedName>
        <fullName evidence="2">MspA family porin</fullName>
    </submittedName>
</protein>
<sequence length="157" mass="15497">MTWGTVVTVFRRVAVGVVAAGVLAVGAGGSAAADAVSVPDRWRTVTTDAGYQVVTGVTETELIQIPPLTGAPTTREGLLSSKAVARIEGAGRELASAGTVSFVLEFGCQIDVSSGVTLGITPSVGVSVSASGPGVNAGLSGTVGPIFSTTIKPGQIV</sequence>
<feature type="chain" id="PRO_5047490077" evidence="1">
    <location>
        <begin position="20"/>
        <end position="157"/>
    </location>
</feature>
<keyword evidence="1" id="KW-0732">Signal</keyword>
<comment type="caution">
    <text evidence="2">The sequence shown here is derived from an EMBL/GenBank/DDBJ whole genome shotgun (WGS) entry which is preliminary data.</text>
</comment>
<feature type="signal peptide" evidence="1">
    <location>
        <begin position="1"/>
        <end position="19"/>
    </location>
</feature>
<evidence type="ECO:0000256" key="1">
    <source>
        <dbReference type="SAM" id="SignalP"/>
    </source>
</evidence>
<dbReference type="Proteomes" id="UP001524501">
    <property type="component" value="Unassembled WGS sequence"/>
</dbReference>
<organism evidence="2 3">
    <name type="scientific">Rhodococcus tibetensis</name>
    <dbReference type="NCBI Taxonomy" id="2965064"/>
    <lineage>
        <taxon>Bacteria</taxon>
        <taxon>Bacillati</taxon>
        <taxon>Actinomycetota</taxon>
        <taxon>Actinomycetes</taxon>
        <taxon>Mycobacteriales</taxon>
        <taxon>Nocardiaceae</taxon>
        <taxon>Rhodococcus</taxon>
    </lineage>
</organism>
<keyword evidence="3" id="KW-1185">Reference proteome</keyword>
<dbReference type="EMBL" id="JANFQF010000038">
    <property type="protein sequence ID" value="MCQ4122725.1"/>
    <property type="molecule type" value="Genomic_DNA"/>
</dbReference>
<dbReference type="InterPro" id="IPR015286">
    <property type="entry name" value="Porin_fam_mycobact-type"/>
</dbReference>
<dbReference type="RefSeq" id="WP_255974627.1">
    <property type="nucleotide sequence ID" value="NZ_JANFQF010000038.1"/>
</dbReference>
<accession>A0ABT1QNK1</accession>
<evidence type="ECO:0000313" key="2">
    <source>
        <dbReference type="EMBL" id="MCQ4122725.1"/>
    </source>
</evidence>
<proteinExistence type="predicted"/>
<evidence type="ECO:0000313" key="3">
    <source>
        <dbReference type="Proteomes" id="UP001524501"/>
    </source>
</evidence>
<dbReference type="Pfam" id="PF09203">
    <property type="entry name" value="MspA"/>
    <property type="match status" value="1"/>
</dbReference>
<dbReference type="Gene3D" id="2.60.40.1650">
    <property type="entry name" value="Porin MspA (Ig-like beta-sandwich domain)"/>
    <property type="match status" value="1"/>
</dbReference>
<gene>
    <name evidence="2" type="ORF">NOF53_26840</name>
</gene>
<reference evidence="2 3" key="1">
    <citation type="submission" date="2022-07" db="EMBL/GenBank/DDBJ databases">
        <title>Degradation activity of malathion, p-nitrophenol and potential low-temperature adaptation strategy of Rhodococcus sp. FXJ9.536.</title>
        <authorList>
            <person name="Huang J."/>
            <person name="Huang Y."/>
        </authorList>
    </citation>
    <scope>NUCLEOTIDE SEQUENCE [LARGE SCALE GENOMIC DNA]</scope>
    <source>
        <strain evidence="2 3">FXJ9.536</strain>
    </source>
</reference>